<dbReference type="PANTHER" id="PTHR13812">
    <property type="entry name" value="KETIMINE REDUCTASE MU-CRYSTALLIN"/>
    <property type="match status" value="1"/>
</dbReference>
<dbReference type="PANTHER" id="PTHR13812:SF19">
    <property type="entry name" value="KETIMINE REDUCTASE MU-CRYSTALLIN"/>
    <property type="match status" value="1"/>
</dbReference>
<dbReference type="GO" id="GO:0005737">
    <property type="term" value="C:cytoplasm"/>
    <property type="evidence" value="ECO:0007669"/>
    <property type="project" value="TreeGrafter"/>
</dbReference>
<dbReference type="GO" id="GO:0008473">
    <property type="term" value="F:ornithine cyclodeaminase activity"/>
    <property type="evidence" value="ECO:0007669"/>
    <property type="project" value="UniProtKB-EC"/>
</dbReference>
<dbReference type="InterPro" id="IPR036291">
    <property type="entry name" value="NAD(P)-bd_dom_sf"/>
</dbReference>
<dbReference type="InterPro" id="IPR023401">
    <property type="entry name" value="ODC_N"/>
</dbReference>
<protein>
    <submittedName>
        <fullName evidence="1">Ornithine cyclodeaminase</fullName>
        <ecNumber evidence="1">4.3.1.12</ecNumber>
    </submittedName>
</protein>
<dbReference type="PIRSF" id="PIRSF001439">
    <property type="entry name" value="CryM"/>
    <property type="match status" value="1"/>
</dbReference>
<dbReference type="EC" id="4.3.1.12" evidence="1"/>
<dbReference type="NCBIfam" id="NF004848">
    <property type="entry name" value="PRK06199.1"/>
    <property type="match status" value="1"/>
</dbReference>
<dbReference type="Gene3D" id="3.30.1780.10">
    <property type="entry name" value="ornithine cyclodeaminase, domain 1"/>
    <property type="match status" value="1"/>
</dbReference>
<accession>A0A506XZC4</accession>
<dbReference type="SUPFAM" id="SSF51735">
    <property type="entry name" value="NAD(P)-binding Rossmann-fold domains"/>
    <property type="match status" value="1"/>
</dbReference>
<dbReference type="Gene3D" id="3.40.50.720">
    <property type="entry name" value="NAD(P)-binding Rossmann-like Domain"/>
    <property type="match status" value="1"/>
</dbReference>
<dbReference type="Proteomes" id="UP000316252">
    <property type="component" value="Unassembled WGS sequence"/>
</dbReference>
<name>A0A506XZC4_9MICO</name>
<gene>
    <name evidence="1" type="ORF">FJ657_13550</name>
</gene>
<proteinExistence type="predicted"/>
<keyword evidence="1" id="KW-0456">Lyase</keyword>
<evidence type="ECO:0000313" key="1">
    <source>
        <dbReference type="EMBL" id="TPW74607.1"/>
    </source>
</evidence>
<organism evidence="1 2">
    <name type="scientific">Schumannella soli</name>
    <dbReference type="NCBI Taxonomy" id="2590779"/>
    <lineage>
        <taxon>Bacteria</taxon>
        <taxon>Bacillati</taxon>
        <taxon>Actinomycetota</taxon>
        <taxon>Actinomycetes</taxon>
        <taxon>Micrococcales</taxon>
        <taxon>Microbacteriaceae</taxon>
        <taxon>Schumannella</taxon>
    </lineage>
</organism>
<dbReference type="OrthoDB" id="9801817at2"/>
<dbReference type="Pfam" id="PF02423">
    <property type="entry name" value="OCD_Mu_crystall"/>
    <property type="match status" value="1"/>
</dbReference>
<dbReference type="InterPro" id="IPR003462">
    <property type="entry name" value="ODC_Mu_crystall"/>
</dbReference>
<dbReference type="EMBL" id="VHQG01000004">
    <property type="protein sequence ID" value="TPW74607.1"/>
    <property type="molecule type" value="Genomic_DNA"/>
</dbReference>
<comment type="caution">
    <text evidence="1">The sequence shown here is derived from an EMBL/GenBank/DDBJ whole genome shotgun (WGS) entry which is preliminary data.</text>
</comment>
<evidence type="ECO:0000313" key="2">
    <source>
        <dbReference type="Proteomes" id="UP000316252"/>
    </source>
</evidence>
<dbReference type="RefSeq" id="WP_141164245.1">
    <property type="nucleotide sequence ID" value="NZ_VHQG01000004.1"/>
</dbReference>
<sequence>MTDDGTRISFRYLSEPDMIAAGVTDMAACVDAMEETLRLVDAGDYRMGGPEGNSHGSMVTFPAESEHAGMPLDGPHRRMMAMPAYLGGSFQTAGCKWYGSNLANRERGLPRSILMFTLSDKDSGAPLAFMSANLLSAYRTGAIPGVGARHLAREDARSVGIVAPGVMNRTSLEAFAAVRPGLDTLKIAGRSRAGIDSFVDWVREALPQFTSVTVVDGVEAAVRDADLVTIAPTTPSGSHNYVRIEREWIKPGALVSLPADIMIDERLLHEARHVADFRGLYAAWSEEVPHPAHEHIGLHGMYLLDRIREGSVGSERLENLPSIMSGDAPGRTSDDEIFLYSVGGMPVEDVAWGTVVYRNAVERGIGVELPLWDAPALV</sequence>
<reference evidence="1 2" key="1">
    <citation type="submission" date="2019-06" db="EMBL/GenBank/DDBJ databases">
        <authorList>
            <person name="Li F."/>
        </authorList>
    </citation>
    <scope>NUCLEOTIDE SEQUENCE [LARGE SCALE GENOMIC DNA]</scope>
    <source>
        <strain evidence="1 2">10F1D-1</strain>
    </source>
</reference>
<keyword evidence="2" id="KW-1185">Reference proteome</keyword>
<dbReference type="AlphaFoldDB" id="A0A506XZC4"/>